<sequence>MMLSDRNILTSFCSLCIILCIENKFYQQTKGNAMPEYTEQEEEMLEIYARFRIDGVSRARSLDLLFEMEYRPTAKVLKAIREHDSVIFFNCGI</sequence>
<proteinExistence type="predicted"/>
<dbReference type="AlphaFoldDB" id="A0A383C993"/>
<organism evidence="1">
    <name type="scientific">marine metagenome</name>
    <dbReference type="NCBI Taxonomy" id="408172"/>
    <lineage>
        <taxon>unclassified sequences</taxon>
        <taxon>metagenomes</taxon>
        <taxon>ecological metagenomes</taxon>
    </lineage>
</organism>
<accession>A0A383C993</accession>
<protein>
    <submittedName>
        <fullName evidence="1">Uncharacterized protein</fullName>
    </submittedName>
</protein>
<dbReference type="EMBL" id="UINC01206807">
    <property type="protein sequence ID" value="SVE28610.1"/>
    <property type="molecule type" value="Genomic_DNA"/>
</dbReference>
<evidence type="ECO:0000313" key="1">
    <source>
        <dbReference type="EMBL" id="SVE28610.1"/>
    </source>
</evidence>
<reference evidence="1" key="1">
    <citation type="submission" date="2018-05" db="EMBL/GenBank/DDBJ databases">
        <authorList>
            <person name="Lanie J.A."/>
            <person name="Ng W.-L."/>
            <person name="Kazmierczak K.M."/>
            <person name="Andrzejewski T.M."/>
            <person name="Davidsen T.M."/>
            <person name="Wayne K.J."/>
            <person name="Tettelin H."/>
            <person name="Glass J.I."/>
            <person name="Rusch D."/>
            <person name="Podicherti R."/>
            <person name="Tsui H.-C.T."/>
            <person name="Winkler M.E."/>
        </authorList>
    </citation>
    <scope>NUCLEOTIDE SEQUENCE</scope>
</reference>
<gene>
    <name evidence="1" type="ORF">METZ01_LOCUS481464</name>
</gene>
<name>A0A383C993_9ZZZZ</name>